<feature type="transmembrane region" description="Helical" evidence="6">
    <location>
        <begin position="243"/>
        <end position="267"/>
    </location>
</feature>
<keyword evidence="10" id="KW-1185">Reference proteome</keyword>
<organism evidence="9 10">
    <name type="scientific">Ornithinibacillus halotolerans</name>
    <dbReference type="NCBI Taxonomy" id="1274357"/>
    <lineage>
        <taxon>Bacteria</taxon>
        <taxon>Bacillati</taxon>
        <taxon>Bacillota</taxon>
        <taxon>Bacilli</taxon>
        <taxon>Bacillales</taxon>
        <taxon>Bacillaceae</taxon>
        <taxon>Ornithinibacillus</taxon>
    </lineage>
</organism>
<sequence length="819" mass="92983">MIKSVKQLAGRFLRENKFIVVSSIIGVMLSIVIINTLLMFIIDGKQLLVEDVQQQYGEMDVSVGYDAYQDHYIDSELMEEIVSNEVEAYSKVWITPLHLDEMGEEILALGVENDSLAKGRYHFQTDLKSEDVIMPERLAANLGIQLGDTITVESKAFTVKEILRDNSMLEEIQQDYIIMPRSSIQELDGQRTNEATTILIKLQPGSDLLAYINKFRQLDPMLTMEVAQADSFEEVNLNLLNQFIIVLSLLILVITSLILISNFDIFLYKYKNQLAILRSMGATRGQVFHIILLQTIVINVIGAGLGLLFTFVSYRLLKSWMEYLFSISVADAGVNIGIAFVVTISCMTIIQLFMLYPSIKSTKILPMVVMQDNEKLDIPYRNVIKWTGLISIIGGGLFLLIGALSSNLALFILLGVFLFLIGFYCLFPIYLSKVFELIAPIINRIFGRVSYLSVKNLIPQVRKNMFIILGISLMMTISVFGSTVMKSIHMNQQSYIQDQHRADIIIKNEVGINANLDRELLRDEIGKINEVKSISMQSTYSEAMLRKDNQSIPLDYAFADLKELIEQGLVEPFEWDKNVIIIEEQFAAMNGIKIGDTLEIQMWNLDNESFSGDVTVASIAENMPDWGSMLIDWNNTVFEFSNATFGIAFVQTDHIEQTMEQLEAVEQKYPELSISNLNQALEQADKMFIQRWYILIIVLFIIMFSVLLGVVNTLINTIHMKRKEFAVLRAVSLTKKELRKFILTQVFLYISMGMVSGFIIGVILVYAIRLIDPVPMYVDVLLLISIILISIIVILSVLVPFINRIGKYPLLQELTEENK</sequence>
<evidence type="ECO:0000256" key="5">
    <source>
        <dbReference type="ARBA" id="ARBA00023136"/>
    </source>
</evidence>
<keyword evidence="2" id="KW-1003">Cell membrane</keyword>
<proteinExistence type="predicted"/>
<dbReference type="Pfam" id="PF02687">
    <property type="entry name" value="FtsX"/>
    <property type="match status" value="2"/>
</dbReference>
<dbReference type="Pfam" id="PF12704">
    <property type="entry name" value="MacB_PCD"/>
    <property type="match status" value="1"/>
</dbReference>
<feature type="transmembrane region" description="Helical" evidence="6">
    <location>
        <begin position="410"/>
        <end position="431"/>
    </location>
</feature>
<name>A0A916WEI6_9BACI</name>
<dbReference type="InterPro" id="IPR025857">
    <property type="entry name" value="MacB_PCD"/>
</dbReference>
<protein>
    <submittedName>
        <fullName evidence="9">ABC transporter permease</fullName>
    </submittedName>
</protein>
<accession>A0A916WEI6</accession>
<reference evidence="9" key="2">
    <citation type="submission" date="2020-09" db="EMBL/GenBank/DDBJ databases">
        <authorList>
            <person name="Sun Q."/>
            <person name="Zhou Y."/>
        </authorList>
    </citation>
    <scope>NUCLEOTIDE SEQUENCE</scope>
    <source>
        <strain evidence="9">CGMCC 1.12408</strain>
    </source>
</reference>
<keyword evidence="4 6" id="KW-1133">Transmembrane helix</keyword>
<feature type="domain" description="ABC3 transporter permease C-terminal" evidence="7">
    <location>
        <begin position="245"/>
        <end position="362"/>
    </location>
</feature>
<dbReference type="GO" id="GO:0005886">
    <property type="term" value="C:plasma membrane"/>
    <property type="evidence" value="ECO:0007669"/>
    <property type="project" value="UniProtKB-SubCell"/>
</dbReference>
<comment type="caution">
    <text evidence="9">The sequence shown here is derived from an EMBL/GenBank/DDBJ whole genome shotgun (WGS) entry which is preliminary data.</text>
</comment>
<reference evidence="9" key="1">
    <citation type="journal article" date="2014" name="Int. J. Syst. Evol. Microbiol.">
        <title>Complete genome sequence of Corynebacterium casei LMG S-19264T (=DSM 44701T), isolated from a smear-ripened cheese.</title>
        <authorList>
            <consortium name="US DOE Joint Genome Institute (JGI-PGF)"/>
            <person name="Walter F."/>
            <person name="Albersmeier A."/>
            <person name="Kalinowski J."/>
            <person name="Ruckert C."/>
        </authorList>
    </citation>
    <scope>NUCLEOTIDE SEQUENCE</scope>
    <source>
        <strain evidence="9">CGMCC 1.12408</strain>
    </source>
</reference>
<comment type="subcellular location">
    <subcellularLocation>
        <location evidence="1">Cell membrane</location>
        <topology evidence="1">Multi-pass membrane protein</topology>
    </subcellularLocation>
</comment>
<evidence type="ECO:0000256" key="1">
    <source>
        <dbReference type="ARBA" id="ARBA00004651"/>
    </source>
</evidence>
<dbReference type="InterPro" id="IPR003838">
    <property type="entry name" value="ABC3_permease_C"/>
</dbReference>
<feature type="transmembrane region" description="Helical" evidence="6">
    <location>
        <begin position="20"/>
        <end position="42"/>
    </location>
</feature>
<dbReference type="PANTHER" id="PTHR30287:SF2">
    <property type="entry name" value="BLL1001 PROTEIN"/>
    <property type="match status" value="1"/>
</dbReference>
<evidence type="ECO:0000256" key="4">
    <source>
        <dbReference type="ARBA" id="ARBA00022989"/>
    </source>
</evidence>
<feature type="domain" description="MacB-like periplasmic core" evidence="8">
    <location>
        <begin position="23"/>
        <end position="217"/>
    </location>
</feature>
<gene>
    <name evidence="9" type="ORF">GCM10008025_36940</name>
</gene>
<dbReference type="RefSeq" id="WP_188386155.1">
    <property type="nucleotide sequence ID" value="NZ_BMEY01000028.1"/>
</dbReference>
<feature type="transmembrane region" description="Helical" evidence="6">
    <location>
        <begin position="780"/>
        <end position="802"/>
    </location>
</feature>
<evidence type="ECO:0000256" key="3">
    <source>
        <dbReference type="ARBA" id="ARBA00022692"/>
    </source>
</evidence>
<dbReference type="Proteomes" id="UP000613512">
    <property type="component" value="Unassembled WGS sequence"/>
</dbReference>
<evidence type="ECO:0000313" key="10">
    <source>
        <dbReference type="Proteomes" id="UP000613512"/>
    </source>
</evidence>
<feature type="transmembrane region" description="Helical" evidence="6">
    <location>
        <begin position="692"/>
        <end position="715"/>
    </location>
</feature>
<feature type="transmembrane region" description="Helical" evidence="6">
    <location>
        <begin position="465"/>
        <end position="485"/>
    </location>
</feature>
<feature type="domain" description="ABC3 transporter permease C-terminal" evidence="7">
    <location>
        <begin position="696"/>
        <end position="808"/>
    </location>
</feature>
<evidence type="ECO:0000259" key="7">
    <source>
        <dbReference type="Pfam" id="PF02687"/>
    </source>
</evidence>
<feature type="transmembrane region" description="Helical" evidence="6">
    <location>
        <begin position="332"/>
        <end position="356"/>
    </location>
</feature>
<keyword evidence="3 6" id="KW-0812">Transmembrane</keyword>
<evidence type="ECO:0000259" key="8">
    <source>
        <dbReference type="Pfam" id="PF12704"/>
    </source>
</evidence>
<dbReference type="AlphaFoldDB" id="A0A916WEI6"/>
<dbReference type="EMBL" id="BMEY01000028">
    <property type="protein sequence ID" value="GGA91034.1"/>
    <property type="molecule type" value="Genomic_DNA"/>
</dbReference>
<keyword evidence="5 6" id="KW-0472">Membrane</keyword>
<evidence type="ECO:0000256" key="6">
    <source>
        <dbReference type="SAM" id="Phobius"/>
    </source>
</evidence>
<evidence type="ECO:0000256" key="2">
    <source>
        <dbReference type="ARBA" id="ARBA00022475"/>
    </source>
</evidence>
<feature type="transmembrane region" description="Helical" evidence="6">
    <location>
        <begin position="287"/>
        <end position="312"/>
    </location>
</feature>
<dbReference type="InterPro" id="IPR038766">
    <property type="entry name" value="Membrane_comp_ABC_pdt"/>
</dbReference>
<dbReference type="PANTHER" id="PTHR30287">
    <property type="entry name" value="MEMBRANE COMPONENT OF PREDICTED ABC SUPERFAMILY METABOLITE UPTAKE TRANSPORTER"/>
    <property type="match status" value="1"/>
</dbReference>
<evidence type="ECO:0000313" key="9">
    <source>
        <dbReference type="EMBL" id="GGA91034.1"/>
    </source>
</evidence>
<feature type="transmembrane region" description="Helical" evidence="6">
    <location>
        <begin position="746"/>
        <end position="768"/>
    </location>
</feature>
<feature type="transmembrane region" description="Helical" evidence="6">
    <location>
        <begin position="383"/>
        <end position="404"/>
    </location>
</feature>